<keyword evidence="1" id="KW-1133">Transmembrane helix</keyword>
<protein>
    <recommendedName>
        <fullName evidence="4">Solute carrier family 22 member 5</fullName>
    </recommendedName>
</protein>
<dbReference type="Proteomes" id="UP000261520">
    <property type="component" value="Unplaced"/>
</dbReference>
<keyword evidence="1" id="KW-0812">Transmembrane</keyword>
<evidence type="ECO:0000256" key="1">
    <source>
        <dbReference type="SAM" id="Phobius"/>
    </source>
</evidence>
<evidence type="ECO:0000313" key="3">
    <source>
        <dbReference type="Proteomes" id="UP000261520"/>
    </source>
</evidence>
<proteinExistence type="predicted"/>
<sequence length="171" mass="19298">MEDRTTRDYDTVTSFLGSWGRFQLRVFLALAVSILPNGFIGIYIVFVGDTPPHQCKIPDGYNLSEAWRNVTVPTETQDGVTRPSSCSRLNLEVVQSYSDRNLRPDVDVNVSEVPREPCVDGWTYSRDIYRSTIVTEWDLVCDRAFKLPLTTSIHYVGVLVGAFLSGQISDR</sequence>
<reference evidence="2" key="1">
    <citation type="submission" date="2025-08" db="UniProtKB">
        <authorList>
            <consortium name="Ensembl"/>
        </authorList>
    </citation>
    <scope>IDENTIFICATION</scope>
</reference>
<feature type="transmembrane region" description="Helical" evidence="1">
    <location>
        <begin position="26"/>
        <end position="46"/>
    </location>
</feature>
<organism evidence="2 3">
    <name type="scientific">Periophthalmus magnuspinnatus</name>
    <dbReference type="NCBI Taxonomy" id="409849"/>
    <lineage>
        <taxon>Eukaryota</taxon>
        <taxon>Metazoa</taxon>
        <taxon>Chordata</taxon>
        <taxon>Craniata</taxon>
        <taxon>Vertebrata</taxon>
        <taxon>Euteleostomi</taxon>
        <taxon>Actinopterygii</taxon>
        <taxon>Neopterygii</taxon>
        <taxon>Teleostei</taxon>
        <taxon>Neoteleostei</taxon>
        <taxon>Acanthomorphata</taxon>
        <taxon>Gobiaria</taxon>
        <taxon>Gobiiformes</taxon>
        <taxon>Gobioidei</taxon>
        <taxon>Gobiidae</taxon>
        <taxon>Oxudercinae</taxon>
        <taxon>Periophthalmus</taxon>
    </lineage>
</organism>
<evidence type="ECO:0008006" key="4">
    <source>
        <dbReference type="Google" id="ProtNLM"/>
    </source>
</evidence>
<evidence type="ECO:0000313" key="2">
    <source>
        <dbReference type="Ensembl" id="ENSPMGP00000016882.1"/>
    </source>
</evidence>
<keyword evidence="3" id="KW-1185">Reference proteome</keyword>
<dbReference type="AlphaFoldDB" id="A0A3B4AIE5"/>
<dbReference type="STRING" id="409849.ENSPMGP00000016882"/>
<keyword evidence="1" id="KW-0472">Membrane</keyword>
<reference evidence="2" key="2">
    <citation type="submission" date="2025-09" db="UniProtKB">
        <authorList>
            <consortium name="Ensembl"/>
        </authorList>
    </citation>
    <scope>IDENTIFICATION</scope>
</reference>
<dbReference type="Ensembl" id="ENSPMGT00000018025.1">
    <property type="protein sequence ID" value="ENSPMGP00000016882.1"/>
    <property type="gene ID" value="ENSPMGG00000013844.1"/>
</dbReference>
<name>A0A3B4AIE5_9GOBI</name>
<accession>A0A3B4AIE5</accession>